<proteinExistence type="predicted"/>
<comment type="caution">
    <text evidence="1">The sequence shown here is derived from an EMBL/GenBank/DDBJ whole genome shotgun (WGS) entry which is preliminary data.</text>
</comment>
<accession>A0ABY2M9A3</accession>
<reference evidence="2" key="1">
    <citation type="journal article" date="2019" name="PLoS Negl. Trop. Dis.">
        <title>Revisiting the worldwide diversity of Leptospira species in the environment.</title>
        <authorList>
            <person name="Vincent A.T."/>
            <person name="Schiettekatte O."/>
            <person name="Bourhy P."/>
            <person name="Veyrier F.J."/>
            <person name="Picardeau M."/>
        </authorList>
    </citation>
    <scope>NUCLEOTIDE SEQUENCE [LARGE SCALE GENOMIC DNA]</scope>
    <source>
        <strain evidence="2">201702690</strain>
    </source>
</reference>
<evidence type="ECO:0000313" key="1">
    <source>
        <dbReference type="EMBL" id="TGL39659.1"/>
    </source>
</evidence>
<gene>
    <name evidence="1" type="ORF">EHQ53_14145</name>
</gene>
<keyword evidence="2" id="KW-1185">Reference proteome</keyword>
<sequence>MRTLKNKTSIKTYISDDKDHFFETIFGDGVETRFVFSNMRSTEVDIDDIIEAAKEHKKFLGEYK</sequence>
<dbReference type="Proteomes" id="UP000297273">
    <property type="component" value="Unassembled WGS sequence"/>
</dbReference>
<evidence type="ECO:0000313" key="2">
    <source>
        <dbReference type="Proteomes" id="UP000297273"/>
    </source>
</evidence>
<dbReference type="RefSeq" id="WP_135646433.1">
    <property type="nucleotide sequence ID" value="NZ_RQGC01000009.1"/>
</dbReference>
<protein>
    <submittedName>
        <fullName evidence="1">Uncharacterized protein</fullName>
    </submittedName>
</protein>
<name>A0ABY2M9A3_9LEPT</name>
<dbReference type="EMBL" id="RQGC01000009">
    <property type="protein sequence ID" value="TGL39659.1"/>
    <property type="molecule type" value="Genomic_DNA"/>
</dbReference>
<organism evidence="1 2">
    <name type="scientific">Leptospira langatensis</name>
    <dbReference type="NCBI Taxonomy" id="2484983"/>
    <lineage>
        <taxon>Bacteria</taxon>
        <taxon>Pseudomonadati</taxon>
        <taxon>Spirochaetota</taxon>
        <taxon>Spirochaetia</taxon>
        <taxon>Leptospirales</taxon>
        <taxon>Leptospiraceae</taxon>
        <taxon>Leptospira</taxon>
    </lineage>
</organism>